<feature type="domain" description="2EXR" evidence="1">
    <location>
        <begin position="63"/>
        <end position="131"/>
    </location>
</feature>
<evidence type="ECO:0000259" key="1">
    <source>
        <dbReference type="Pfam" id="PF20150"/>
    </source>
</evidence>
<proteinExistence type="predicted"/>
<dbReference type="OrthoDB" id="10641891at2759"/>
<sequence>MAESLGQHIILPTMTTDIQSILATKNTSGETAQPKSKGEVTALPHTIELLTDSTTHQTPPREFRNLAAELRLQIWEARVAAEKPQIISLETSPGNDPTGSRTNMGNYTTEKNCPAIFFARNLERDAVHFGPHFEMWHLQTFTSSVDATRIRRLILEYDHSLVHMSARQMGHALRNILEIWLLSTKLKTLTFIPLARTGFAETRLDRHIQTKNQSKKRSQWVLRLIKLVRDPAPNRRGNWCERWEEEEQRTVGFLRRKLSEDMKEFRRRYPKWSTDWRAPNIMLRQSFGAQRLDSWMEMEIGWVAIGIGGQQ</sequence>
<keyword evidence="3" id="KW-1185">Reference proteome</keyword>
<dbReference type="Proteomes" id="UP000235672">
    <property type="component" value="Unassembled WGS sequence"/>
</dbReference>
<dbReference type="EMBL" id="KZ613473">
    <property type="protein sequence ID" value="PMD24163.1"/>
    <property type="molecule type" value="Genomic_DNA"/>
</dbReference>
<name>A0A2J6QD13_9HELO</name>
<dbReference type="AlphaFoldDB" id="A0A2J6QD13"/>
<evidence type="ECO:0000313" key="2">
    <source>
        <dbReference type="EMBL" id="PMD24163.1"/>
    </source>
</evidence>
<protein>
    <recommendedName>
        <fullName evidence="1">2EXR domain-containing protein</fullName>
    </recommendedName>
</protein>
<accession>A0A2J6QD13</accession>
<organism evidence="2 3">
    <name type="scientific">Hyaloscypha hepaticicola</name>
    <dbReference type="NCBI Taxonomy" id="2082293"/>
    <lineage>
        <taxon>Eukaryota</taxon>
        <taxon>Fungi</taxon>
        <taxon>Dikarya</taxon>
        <taxon>Ascomycota</taxon>
        <taxon>Pezizomycotina</taxon>
        <taxon>Leotiomycetes</taxon>
        <taxon>Helotiales</taxon>
        <taxon>Hyaloscyphaceae</taxon>
        <taxon>Hyaloscypha</taxon>
    </lineage>
</organism>
<evidence type="ECO:0000313" key="3">
    <source>
        <dbReference type="Proteomes" id="UP000235672"/>
    </source>
</evidence>
<reference evidence="2 3" key="1">
    <citation type="submission" date="2016-05" db="EMBL/GenBank/DDBJ databases">
        <title>A degradative enzymes factory behind the ericoid mycorrhizal symbiosis.</title>
        <authorList>
            <consortium name="DOE Joint Genome Institute"/>
            <person name="Martino E."/>
            <person name="Morin E."/>
            <person name="Grelet G."/>
            <person name="Kuo A."/>
            <person name="Kohler A."/>
            <person name="Daghino S."/>
            <person name="Barry K."/>
            <person name="Choi C."/>
            <person name="Cichocki N."/>
            <person name="Clum A."/>
            <person name="Copeland A."/>
            <person name="Hainaut M."/>
            <person name="Haridas S."/>
            <person name="Labutti K."/>
            <person name="Lindquist E."/>
            <person name="Lipzen A."/>
            <person name="Khouja H.-R."/>
            <person name="Murat C."/>
            <person name="Ohm R."/>
            <person name="Olson A."/>
            <person name="Spatafora J."/>
            <person name="Veneault-Fourrey C."/>
            <person name="Henrissat B."/>
            <person name="Grigoriev I."/>
            <person name="Martin F."/>
            <person name="Perotto S."/>
        </authorList>
    </citation>
    <scope>NUCLEOTIDE SEQUENCE [LARGE SCALE GENOMIC DNA]</scope>
    <source>
        <strain evidence="2 3">UAMH 7357</strain>
    </source>
</reference>
<dbReference type="InterPro" id="IPR045518">
    <property type="entry name" value="2EXR"/>
</dbReference>
<dbReference type="Pfam" id="PF20150">
    <property type="entry name" value="2EXR"/>
    <property type="match status" value="1"/>
</dbReference>
<gene>
    <name evidence="2" type="ORF">NA56DRAFT_686934</name>
</gene>